<evidence type="ECO:0000256" key="4">
    <source>
        <dbReference type="ARBA" id="ARBA00022490"/>
    </source>
</evidence>
<dbReference type="GO" id="GO:0070840">
    <property type="term" value="F:dynein complex binding"/>
    <property type="evidence" value="ECO:0007669"/>
    <property type="project" value="TreeGrafter"/>
</dbReference>
<evidence type="ECO:0000259" key="8">
    <source>
        <dbReference type="Pfam" id="PF02225"/>
    </source>
</evidence>
<dbReference type="PANTHER" id="PTHR13072:SF0">
    <property type="entry name" value="DYNACTIN SUBUNIT 6"/>
    <property type="match status" value="1"/>
</dbReference>
<dbReference type="SUPFAM" id="SSF51161">
    <property type="entry name" value="Trimeric LpxA-like enzymes"/>
    <property type="match status" value="1"/>
</dbReference>
<evidence type="ECO:0000256" key="6">
    <source>
        <dbReference type="ARBA" id="ARBA00034687"/>
    </source>
</evidence>
<protein>
    <recommendedName>
        <fullName evidence="3">Dynactin subunit 6</fullName>
    </recommendedName>
</protein>
<evidence type="ECO:0000256" key="5">
    <source>
        <dbReference type="ARBA" id="ARBA00023212"/>
    </source>
</evidence>
<gene>
    <name evidence="9" type="ORF">JM16_008240</name>
</gene>
<dbReference type="InterPro" id="IPR011004">
    <property type="entry name" value="Trimer_LpxA-like_sf"/>
</dbReference>
<dbReference type="InterPro" id="IPR027777">
    <property type="entry name" value="DCTN6"/>
</dbReference>
<organism evidence="9 10">
    <name type="scientific">Phytophthora kernoviae</name>
    <dbReference type="NCBI Taxonomy" id="325452"/>
    <lineage>
        <taxon>Eukaryota</taxon>
        <taxon>Sar</taxon>
        <taxon>Stramenopiles</taxon>
        <taxon>Oomycota</taxon>
        <taxon>Peronosporomycetes</taxon>
        <taxon>Peronosporales</taxon>
        <taxon>Peronosporaceae</taxon>
        <taxon>Phytophthora</taxon>
    </lineage>
</organism>
<evidence type="ECO:0000256" key="7">
    <source>
        <dbReference type="SAM" id="Coils"/>
    </source>
</evidence>
<dbReference type="Gene3D" id="3.50.30.30">
    <property type="match status" value="1"/>
</dbReference>
<dbReference type="EMBL" id="JPWV03000454">
    <property type="protein sequence ID" value="KAG2510907.1"/>
    <property type="molecule type" value="Genomic_DNA"/>
</dbReference>
<dbReference type="SUPFAM" id="SSF50156">
    <property type="entry name" value="PDZ domain-like"/>
    <property type="match status" value="1"/>
</dbReference>
<dbReference type="InterPro" id="IPR003137">
    <property type="entry name" value="PA_domain"/>
</dbReference>
<feature type="domain" description="PA" evidence="8">
    <location>
        <begin position="433"/>
        <end position="514"/>
    </location>
</feature>
<sequence length="588" mass="64125">MTQVQVARSAAVCAQAEVVGVVTVGERCAVHPGAAVRALGGPIVLGERCFVEDGAVLSTVTPASMTIGSSNLFESGCVVQSERVGDGNWFEPKAEARVGSVIGSNCLIGSGVVVAEGEQVPDNSVLVAVQTSQGVTKRVARQQKDYLSKTHTALIQNDEGPLVISISDMGRSVHILSGFARVEILSPKELEFEPATVQREEEVVVWLEAKARWKAEQEACELEIANNKELQERLETERRVKEAQAQREREIMEKTNKEEYERTRMTPHNMIAGKRRDGLEFRYEVEFATRGPIGLNWDLNTRGKAIVSHLDQKLPAERINVIAPRDHLIALNGIDTSKMGPQEAVDVYLGSSLPRKLVFLVEISAERAAAKAAANAGPQAVVNWTLAFSTPDVLSGWEVRLHLAKWSAPPESNMANDNSRRLMRLAFTTPITGCNPFPAVPSLADDEAAGVVYLAYRGGCSFIDKANTVQAANGQALLVVNNVKGDGRFKPATVSIDEHVDIPVTLMSKLDGELIMSVLEHKEALIRIYEERPDQISTSLEEPKRLTNQELVVARRRIHKKLPATPKASGFLPPVLLFWSSAVAARSG</sequence>
<feature type="coiled-coil region" evidence="7">
    <location>
        <begin position="226"/>
        <end position="262"/>
    </location>
</feature>
<comment type="similarity">
    <text evidence="2">Belongs to the dynactin subunits 5/6 family. Dynactin subunit 6 subfamily.</text>
</comment>
<dbReference type="GO" id="GO:0005869">
    <property type="term" value="C:dynactin complex"/>
    <property type="evidence" value="ECO:0007669"/>
    <property type="project" value="InterPro"/>
</dbReference>
<reference evidence="9" key="2">
    <citation type="submission" date="2020-06" db="EMBL/GenBank/DDBJ databases">
        <authorList>
            <person name="Studholme D.J."/>
        </authorList>
    </citation>
    <scope>NUCLEOTIDE SEQUENCE</scope>
    <source>
        <strain evidence="9">NZFS 2646</strain>
    </source>
</reference>
<comment type="caution">
    <text evidence="9">The sequence shown here is derived from an EMBL/GenBank/DDBJ whole genome shotgun (WGS) entry which is preliminary data.</text>
</comment>
<evidence type="ECO:0000313" key="9">
    <source>
        <dbReference type="EMBL" id="KAG2510907.1"/>
    </source>
</evidence>
<reference evidence="9" key="1">
    <citation type="journal article" date="2015" name="Genom Data">
        <title>Genome sequences of six Phytophthora species associated with forests in New Zealand.</title>
        <authorList>
            <person name="Studholme D.J."/>
            <person name="McDougal R.L."/>
            <person name="Sambles C."/>
            <person name="Hansen E."/>
            <person name="Hardy G."/>
            <person name="Grant M."/>
            <person name="Ganley R.J."/>
            <person name="Williams N.M."/>
        </authorList>
    </citation>
    <scope>NUCLEOTIDE SEQUENCE</scope>
    <source>
        <strain evidence="9">NZFS 2646</strain>
    </source>
</reference>
<keyword evidence="5" id="KW-0206">Cytoskeleton</keyword>
<accession>A0A8T0LMN1</accession>
<evidence type="ECO:0000313" key="10">
    <source>
        <dbReference type="Proteomes" id="UP000785171"/>
    </source>
</evidence>
<comment type="subcellular location">
    <subcellularLocation>
        <location evidence="1">Cytoplasm</location>
        <location evidence="1">Cytoskeleton</location>
    </subcellularLocation>
</comment>
<name>A0A8T0LMN1_9STRA</name>
<evidence type="ECO:0000256" key="1">
    <source>
        <dbReference type="ARBA" id="ARBA00004245"/>
    </source>
</evidence>
<comment type="function">
    <text evidence="6">Part of the dynactin complex that activates the molecular motor dynein for ultra-processive transport along microtubules.</text>
</comment>
<dbReference type="PANTHER" id="PTHR13072">
    <property type="entry name" value="DYNACTIN 6"/>
    <property type="match status" value="1"/>
</dbReference>
<evidence type="ECO:0000256" key="2">
    <source>
        <dbReference type="ARBA" id="ARBA00007719"/>
    </source>
</evidence>
<keyword evidence="7" id="KW-0175">Coiled coil</keyword>
<dbReference type="GO" id="GO:0007052">
    <property type="term" value="P:mitotic spindle organization"/>
    <property type="evidence" value="ECO:0007669"/>
    <property type="project" value="TreeGrafter"/>
</dbReference>
<keyword evidence="4" id="KW-0963">Cytoplasm</keyword>
<dbReference type="InterPro" id="IPR036034">
    <property type="entry name" value="PDZ_sf"/>
</dbReference>
<dbReference type="AlphaFoldDB" id="A0A8T0LMN1"/>
<proteinExistence type="inferred from homology"/>
<dbReference type="Pfam" id="PF02225">
    <property type="entry name" value="PA"/>
    <property type="match status" value="1"/>
</dbReference>
<dbReference type="Gene3D" id="2.160.10.10">
    <property type="entry name" value="Hexapeptide repeat proteins"/>
    <property type="match status" value="1"/>
</dbReference>
<evidence type="ECO:0000256" key="3">
    <source>
        <dbReference type="ARBA" id="ARBA00016573"/>
    </source>
</evidence>
<dbReference type="Proteomes" id="UP000785171">
    <property type="component" value="Unassembled WGS sequence"/>
</dbReference>